<reference evidence="6 7" key="2">
    <citation type="journal article" date="2013" name="PLoS ONE">
        <title>Whole genome mapping and re-organization of the nuclear and mitochondrial genomes of Babesia microti isolates.</title>
        <authorList>
            <person name="Cornillot E."/>
            <person name="Dassouli A."/>
            <person name="Garg A."/>
            <person name="Pachikara N."/>
            <person name="Randazzo S."/>
            <person name="Depoix D."/>
            <person name="Carcy B."/>
            <person name="Delbecq S."/>
            <person name="Frutos R."/>
            <person name="Silva J.C."/>
            <person name="Sutton R."/>
            <person name="Krause P.J."/>
            <person name="Mamoun C.B."/>
        </authorList>
    </citation>
    <scope>NUCLEOTIDE SEQUENCE [LARGE SCALE GENOMIC DNA]</scope>
    <source>
        <strain evidence="6 7">RI</strain>
    </source>
</reference>
<dbReference type="GeneID" id="24426197"/>
<keyword evidence="7" id="KW-1185">Reference proteome</keyword>
<dbReference type="RefSeq" id="XP_021337829.1">
    <property type="nucleotide sequence ID" value="XM_021482633.1"/>
</dbReference>
<feature type="domain" description="Ribosomal protein L9" evidence="5">
    <location>
        <begin position="39"/>
        <end position="79"/>
    </location>
</feature>
<accession>A0A1N6LY26</accession>
<evidence type="ECO:0000256" key="1">
    <source>
        <dbReference type="ARBA" id="ARBA00010605"/>
    </source>
</evidence>
<dbReference type="EMBL" id="LN871599">
    <property type="protein sequence ID" value="SIO73767.1"/>
    <property type="molecule type" value="Genomic_DNA"/>
</dbReference>
<dbReference type="Gene3D" id="3.40.5.10">
    <property type="entry name" value="Ribosomal protein L9, N-terminal domain"/>
    <property type="match status" value="1"/>
</dbReference>
<protein>
    <recommendedName>
        <fullName evidence="5">Ribosomal protein L9 domain-containing protein</fullName>
    </recommendedName>
</protein>
<sequence>MCHFFTFTVLFTTSVFSFTQTHIIRKFRPLNVSKYNYVNVTLDKDLPHLGTKGSTIAVKRSFAFHYLIPYELAHYTTRAERIGIELETNYLDALHNIRRTCALVLRGKIGNNLALEFHEPPGKDPSYLLNDIKPEHIIDALRKEGLLTALDLLLPEDVNIRAKSPQTFGTYPVTLNLDKGIEAHLKIIIKPKEIKWDFLP</sequence>
<dbReference type="AlphaFoldDB" id="A0A1N6LY26"/>
<keyword evidence="3" id="KW-0687">Ribonucleoprotein</keyword>
<dbReference type="GO" id="GO:0005840">
    <property type="term" value="C:ribosome"/>
    <property type="evidence" value="ECO:0007669"/>
    <property type="project" value="UniProtKB-KW"/>
</dbReference>
<evidence type="ECO:0000259" key="5">
    <source>
        <dbReference type="Pfam" id="PF01281"/>
    </source>
</evidence>
<evidence type="ECO:0000256" key="2">
    <source>
        <dbReference type="ARBA" id="ARBA00022980"/>
    </source>
</evidence>
<keyword evidence="4" id="KW-0732">Signal</keyword>
<dbReference type="InterPro" id="IPR020070">
    <property type="entry name" value="Ribosomal_bL9_N"/>
</dbReference>
<organism evidence="6 7">
    <name type="scientific">Babesia microti (strain RI)</name>
    <dbReference type="NCBI Taxonomy" id="1133968"/>
    <lineage>
        <taxon>Eukaryota</taxon>
        <taxon>Sar</taxon>
        <taxon>Alveolata</taxon>
        <taxon>Apicomplexa</taxon>
        <taxon>Aconoidasida</taxon>
        <taxon>Piroplasmida</taxon>
        <taxon>Babesiidae</taxon>
        <taxon>Babesia</taxon>
    </lineage>
</organism>
<dbReference type="InterPro" id="IPR009027">
    <property type="entry name" value="Ribosomal_bL9/RNase_H1_N"/>
</dbReference>
<evidence type="ECO:0000256" key="3">
    <source>
        <dbReference type="ARBA" id="ARBA00023274"/>
    </source>
</evidence>
<keyword evidence="2" id="KW-0689">Ribosomal protein</keyword>
<evidence type="ECO:0000256" key="4">
    <source>
        <dbReference type="SAM" id="SignalP"/>
    </source>
</evidence>
<dbReference type="InterPro" id="IPR036935">
    <property type="entry name" value="Ribosomal_bL9_N_sf"/>
</dbReference>
<dbReference type="Proteomes" id="UP000002899">
    <property type="component" value="Chromosome IV"/>
</dbReference>
<reference evidence="6 7" key="1">
    <citation type="journal article" date="2012" name="Nucleic Acids Res.">
        <title>Sequencing of the smallest Apicomplexan genome from the human pathogen Babesia microti.</title>
        <authorList>
            <person name="Cornillot E."/>
            <person name="Hadj-Kaddour K."/>
            <person name="Dassouli A."/>
            <person name="Noel B."/>
            <person name="Ranwez V."/>
            <person name="Vacherie B."/>
            <person name="Augagneur Y."/>
            <person name="Bres V."/>
            <person name="Duclos A."/>
            <person name="Randazzo S."/>
            <person name="Carcy B."/>
            <person name="Debierre-Grockiego F."/>
            <person name="Delbecq S."/>
            <person name="Moubri-Menage K."/>
            <person name="Shams-Eldin H."/>
            <person name="Usmani-Brown S."/>
            <person name="Bringaud F."/>
            <person name="Wincker P."/>
            <person name="Vivares C.P."/>
            <person name="Schwarz R.T."/>
            <person name="Schetters T.P."/>
            <person name="Krause P.J."/>
            <person name="Gorenflot A."/>
            <person name="Berry V."/>
            <person name="Barbe V."/>
            <person name="Ben Mamoun C."/>
        </authorList>
    </citation>
    <scope>NUCLEOTIDE SEQUENCE [LARGE SCALE GENOMIC DNA]</scope>
    <source>
        <strain evidence="6 7">RI</strain>
    </source>
</reference>
<evidence type="ECO:0000313" key="7">
    <source>
        <dbReference type="Proteomes" id="UP000002899"/>
    </source>
</evidence>
<proteinExistence type="inferred from homology"/>
<name>A0A1N6LY26_BABMR</name>
<reference evidence="6 7" key="3">
    <citation type="journal article" date="2016" name="Sci. Rep.">
        <title>Genome-wide diversity and gene expression profiling of Babesia microti isolates identify polymorphic genes that mediate host-pathogen interactions.</title>
        <authorList>
            <person name="Silva J.C."/>
            <person name="Cornillot E."/>
            <person name="McCracken C."/>
            <person name="Usmani-Brown S."/>
            <person name="Dwivedi A."/>
            <person name="Ifeonu O.O."/>
            <person name="Crabtree J."/>
            <person name="Gotia H.T."/>
            <person name="Virji A.Z."/>
            <person name="Reynes C."/>
            <person name="Colinge J."/>
            <person name="Kumar V."/>
            <person name="Lawres L."/>
            <person name="Pazzi J.E."/>
            <person name="Pablo J.V."/>
            <person name="Hung C."/>
            <person name="Brancato J."/>
            <person name="Kumari P."/>
            <person name="Orvis J."/>
            <person name="Tretina K."/>
            <person name="Chibucos M."/>
            <person name="Ott S."/>
            <person name="Sadzewicz L."/>
            <person name="Sengamalay N."/>
            <person name="Shetty A.C."/>
            <person name="Su Q."/>
            <person name="Tallon L."/>
            <person name="Fraser C.M."/>
            <person name="Frutos R."/>
            <person name="Molina D.M."/>
            <person name="Krause P.J."/>
            <person name="Ben Mamoun C."/>
        </authorList>
    </citation>
    <scope>NUCLEOTIDE SEQUENCE [LARGE SCALE GENOMIC DNA]</scope>
    <source>
        <strain evidence="6 7">RI</strain>
    </source>
</reference>
<feature type="chain" id="PRO_5013292046" description="Ribosomal protein L9 domain-containing protein" evidence="4">
    <location>
        <begin position="18"/>
        <end position="200"/>
    </location>
</feature>
<dbReference type="Pfam" id="PF01281">
    <property type="entry name" value="Ribosomal_L9_N"/>
    <property type="match status" value="1"/>
</dbReference>
<dbReference type="OrthoDB" id="5555409at2759"/>
<evidence type="ECO:0000313" key="6">
    <source>
        <dbReference type="EMBL" id="SIO73767.1"/>
    </source>
</evidence>
<gene>
    <name evidence="6" type="ORF">BmR1_04g07781</name>
</gene>
<dbReference type="KEGG" id="bmic:BmR1_04g07781"/>
<dbReference type="VEuPathDB" id="PiroplasmaDB:BmR1_04g07781"/>
<comment type="similarity">
    <text evidence="1">Belongs to the bacterial ribosomal protein bL9 family.</text>
</comment>
<dbReference type="GO" id="GO:1990904">
    <property type="term" value="C:ribonucleoprotein complex"/>
    <property type="evidence" value="ECO:0007669"/>
    <property type="project" value="UniProtKB-KW"/>
</dbReference>
<dbReference type="SUPFAM" id="SSF55658">
    <property type="entry name" value="L9 N-domain-like"/>
    <property type="match status" value="1"/>
</dbReference>
<feature type="signal peptide" evidence="4">
    <location>
        <begin position="1"/>
        <end position="17"/>
    </location>
</feature>